<sequence>MPEEMKGDSKTTPLEVRAAGLAVAASCAALVATYGVSSWIRGATTAPASPSPVAATLRPAAREDGEPSTQLVRGHALFTQECVSCHGSHAQGGIGPDLRQLEISDAQIAMTIKAGVKPEMPAYGSKYGDDDLQALTHYIRSLKK</sequence>
<dbReference type="KEGG" id="ccot:CCAX7_64420"/>
<dbReference type="PANTHER" id="PTHR37823:SF1">
    <property type="entry name" value="CYTOCHROME C-553-LIKE"/>
    <property type="match status" value="1"/>
</dbReference>
<evidence type="ECO:0000256" key="1">
    <source>
        <dbReference type="SAM" id="MobiDB-lite"/>
    </source>
</evidence>
<reference evidence="2 3" key="1">
    <citation type="journal article" date="2019" name="Int. J. Syst. Evol. Microbiol.">
        <title>Capsulimonas corticalis gen. nov., sp. nov., an aerobic capsulated bacterium, of a novel bacterial order, Capsulimonadales ord. nov., of the class Armatimonadia of the phylum Armatimonadetes.</title>
        <authorList>
            <person name="Li J."/>
            <person name="Kudo C."/>
            <person name="Tonouchi A."/>
        </authorList>
    </citation>
    <scope>NUCLEOTIDE SEQUENCE [LARGE SCALE GENOMIC DNA]</scope>
    <source>
        <strain evidence="2 3">AX-7</strain>
    </source>
</reference>
<dbReference type="RefSeq" id="WP_119319760.1">
    <property type="nucleotide sequence ID" value="NZ_AP025739.1"/>
</dbReference>
<dbReference type="OrthoDB" id="5514238at2"/>
<dbReference type="PANTHER" id="PTHR37823">
    <property type="entry name" value="CYTOCHROME C-553-LIKE"/>
    <property type="match status" value="1"/>
</dbReference>
<dbReference type="PROSITE" id="PS51007">
    <property type="entry name" value="CYTC"/>
    <property type="match status" value="1"/>
</dbReference>
<organism evidence="2 3">
    <name type="scientific">Capsulimonas corticalis</name>
    <dbReference type="NCBI Taxonomy" id="2219043"/>
    <lineage>
        <taxon>Bacteria</taxon>
        <taxon>Bacillati</taxon>
        <taxon>Armatimonadota</taxon>
        <taxon>Armatimonadia</taxon>
        <taxon>Capsulimonadales</taxon>
        <taxon>Capsulimonadaceae</taxon>
        <taxon>Capsulimonas</taxon>
    </lineage>
</organism>
<accession>A0A402CQS1</accession>
<gene>
    <name evidence="2" type="ORF">CCAX7_64420</name>
</gene>
<dbReference type="GO" id="GO:0009055">
    <property type="term" value="F:electron transfer activity"/>
    <property type="evidence" value="ECO:0007669"/>
    <property type="project" value="InterPro"/>
</dbReference>
<evidence type="ECO:0000313" key="2">
    <source>
        <dbReference type="EMBL" id="BDI34391.1"/>
    </source>
</evidence>
<dbReference type="AlphaFoldDB" id="A0A402CQS1"/>
<dbReference type="GO" id="GO:0020037">
    <property type="term" value="F:heme binding"/>
    <property type="evidence" value="ECO:0007669"/>
    <property type="project" value="InterPro"/>
</dbReference>
<dbReference type="SUPFAM" id="SSF46626">
    <property type="entry name" value="Cytochrome c"/>
    <property type="match status" value="1"/>
</dbReference>
<dbReference type="InterPro" id="IPR009056">
    <property type="entry name" value="Cyt_c-like_dom"/>
</dbReference>
<dbReference type="InterPro" id="IPR036909">
    <property type="entry name" value="Cyt_c-like_dom_sf"/>
</dbReference>
<dbReference type="PRINTS" id="PR00605">
    <property type="entry name" value="CYTCHROMECIC"/>
</dbReference>
<dbReference type="GO" id="GO:0005506">
    <property type="term" value="F:iron ion binding"/>
    <property type="evidence" value="ECO:0007669"/>
    <property type="project" value="InterPro"/>
</dbReference>
<dbReference type="EMBL" id="AP025739">
    <property type="protein sequence ID" value="BDI34391.1"/>
    <property type="molecule type" value="Genomic_DNA"/>
</dbReference>
<proteinExistence type="predicted"/>
<dbReference type="InterPro" id="IPR051811">
    <property type="entry name" value="Cytochrome_c550/c551-like"/>
</dbReference>
<feature type="compositionally biased region" description="Low complexity" evidence="1">
    <location>
        <begin position="43"/>
        <end position="56"/>
    </location>
</feature>
<dbReference type="Proteomes" id="UP000287394">
    <property type="component" value="Chromosome"/>
</dbReference>
<keyword evidence="3" id="KW-1185">Reference proteome</keyword>
<name>A0A402CQS1_9BACT</name>
<evidence type="ECO:0000313" key="3">
    <source>
        <dbReference type="Proteomes" id="UP000287394"/>
    </source>
</evidence>
<protein>
    <submittedName>
        <fullName evidence="2">Uncharacterized protein</fullName>
    </submittedName>
</protein>
<dbReference type="InterPro" id="IPR008168">
    <property type="entry name" value="Cyt_C_IC"/>
</dbReference>
<feature type="region of interest" description="Disordered" evidence="1">
    <location>
        <begin position="43"/>
        <end position="64"/>
    </location>
</feature>
<dbReference type="Gene3D" id="1.10.760.10">
    <property type="entry name" value="Cytochrome c-like domain"/>
    <property type="match status" value="1"/>
</dbReference>
<dbReference type="Pfam" id="PF13442">
    <property type="entry name" value="Cytochrome_CBB3"/>
    <property type="match status" value="1"/>
</dbReference>